<dbReference type="GO" id="GO:0006417">
    <property type="term" value="P:regulation of translation"/>
    <property type="evidence" value="ECO:0007669"/>
    <property type="project" value="UniProtKB-UniRule"/>
</dbReference>
<feature type="compositionally biased region" description="Low complexity" evidence="9">
    <location>
        <begin position="77"/>
        <end position="107"/>
    </location>
</feature>
<evidence type="ECO:0000256" key="9">
    <source>
        <dbReference type="SAM" id="MobiDB-lite"/>
    </source>
</evidence>
<dbReference type="PROSITE" id="PS51522">
    <property type="entry name" value="ZF_NANOS"/>
    <property type="match status" value="1"/>
</dbReference>
<sequence length="250" mass="26880">MQELLRQTGLHDSLLPDGECFDMWHDYMNLGGLLKMLSNNHDLGSTDMEGLETEAAAPWSYFRASWEEDFKNYYGTSSPSGSLLGSTSRSSSLSGTSTPLTVSGTTSQSSNLLGTSSPFTLPQAASPRSTSFSGTTSPRNTTLSGTMSPRSSGLSGPASPSSLSDSSCSEASSLYCPFCRHNGETAKVYRSHNLKSEDGRVSCPILYNYTCPICEATGDNAHTRSYCPQARRPDAAGILPWLRLRARKGK</sequence>
<feature type="compositionally biased region" description="Polar residues" evidence="9">
    <location>
        <begin position="126"/>
        <end position="147"/>
    </location>
</feature>
<reference evidence="11" key="1">
    <citation type="journal article" date="2017" name="Int. J. Mol. Sci.">
        <title>Divergent Expression Patterns and Function Implications of Four nanos Genes in a Hermaphroditic Fish, Epinephelus coioides.</title>
        <authorList>
            <person name="Sun Z.H."/>
            <person name="Wang Y."/>
            <person name="Lu W.J."/>
            <person name="Li Z."/>
            <person name="Liu X.C."/>
            <person name="Li S.S."/>
            <person name="Zhou L."/>
            <person name="Gui J.F."/>
        </authorList>
    </citation>
    <scope>NUCLEOTIDE SEQUENCE</scope>
    <source>
        <tissue evidence="11">Gonad</tissue>
    </source>
</reference>
<evidence type="ECO:0000256" key="4">
    <source>
        <dbReference type="ARBA" id="ARBA00022771"/>
    </source>
</evidence>
<comment type="similarity">
    <text evidence="8">Belongs to the nanos family.</text>
</comment>
<evidence type="ECO:0000256" key="6">
    <source>
        <dbReference type="ARBA" id="ARBA00022845"/>
    </source>
</evidence>
<keyword evidence="2" id="KW-0963">Cytoplasm</keyword>
<organism evidence="11">
    <name type="scientific">Epinephelus coioides</name>
    <name type="common">Orange-spotted grouper</name>
    <name type="synonym">Epinephelus nebulosus</name>
    <dbReference type="NCBI Taxonomy" id="94232"/>
    <lineage>
        <taxon>Eukaryota</taxon>
        <taxon>Metazoa</taxon>
        <taxon>Chordata</taxon>
        <taxon>Craniata</taxon>
        <taxon>Vertebrata</taxon>
        <taxon>Euteleostomi</taxon>
        <taxon>Actinopterygii</taxon>
        <taxon>Neopterygii</taxon>
        <taxon>Teleostei</taxon>
        <taxon>Neoteleostei</taxon>
        <taxon>Acanthomorphata</taxon>
        <taxon>Eupercaria</taxon>
        <taxon>Perciformes</taxon>
        <taxon>Serranoidei</taxon>
        <taxon>Serranidae</taxon>
        <taxon>Epinephelinae</taxon>
        <taxon>Epinephelini</taxon>
        <taxon>Epinephelus</taxon>
    </lineage>
</organism>
<dbReference type="GO" id="GO:0008270">
    <property type="term" value="F:zinc ion binding"/>
    <property type="evidence" value="ECO:0007669"/>
    <property type="project" value="UniProtKB-KW"/>
</dbReference>
<evidence type="ECO:0000256" key="3">
    <source>
        <dbReference type="ARBA" id="ARBA00022723"/>
    </source>
</evidence>
<keyword evidence="7 8" id="KW-0694">RNA-binding</keyword>
<dbReference type="GO" id="GO:0003723">
    <property type="term" value="F:RNA binding"/>
    <property type="evidence" value="ECO:0007669"/>
    <property type="project" value="UniProtKB-UniRule"/>
</dbReference>
<evidence type="ECO:0000259" key="10">
    <source>
        <dbReference type="PROSITE" id="PS51522"/>
    </source>
</evidence>
<proteinExistence type="evidence at transcript level"/>
<dbReference type="AlphaFoldDB" id="A0A1X9QDQ7"/>
<keyword evidence="6 8" id="KW-0810">Translation regulation</keyword>
<evidence type="ECO:0000256" key="5">
    <source>
        <dbReference type="ARBA" id="ARBA00022833"/>
    </source>
</evidence>
<comment type="subcellular location">
    <subcellularLocation>
        <location evidence="1">Cytoplasm</location>
    </subcellularLocation>
</comment>
<evidence type="ECO:0000256" key="1">
    <source>
        <dbReference type="ARBA" id="ARBA00004496"/>
    </source>
</evidence>
<feature type="domain" description="Nanos-type" evidence="10">
    <location>
        <begin position="175"/>
        <end position="229"/>
    </location>
</feature>
<protein>
    <submittedName>
        <fullName evidence="11">Nanos 2</fullName>
    </submittedName>
</protein>
<evidence type="ECO:0000256" key="2">
    <source>
        <dbReference type="ARBA" id="ARBA00022490"/>
    </source>
</evidence>
<dbReference type="GO" id="GO:0005737">
    <property type="term" value="C:cytoplasm"/>
    <property type="evidence" value="ECO:0007669"/>
    <property type="project" value="UniProtKB-SubCell"/>
</dbReference>
<feature type="compositionally biased region" description="Polar residues" evidence="9">
    <location>
        <begin position="108"/>
        <end position="120"/>
    </location>
</feature>
<keyword evidence="3" id="KW-0479">Metal-binding</keyword>
<evidence type="ECO:0000256" key="7">
    <source>
        <dbReference type="ARBA" id="ARBA00022884"/>
    </source>
</evidence>
<evidence type="ECO:0000256" key="8">
    <source>
        <dbReference type="PROSITE-ProRule" id="PRU00855"/>
    </source>
</evidence>
<accession>A0A1X9QDQ7</accession>
<name>A0A1X9QDQ7_EPICO</name>
<dbReference type="EMBL" id="KX262962">
    <property type="protein sequence ID" value="ARQ20695.1"/>
    <property type="molecule type" value="mRNA"/>
</dbReference>
<dbReference type="PANTHER" id="PTHR12887">
    <property type="entry name" value="NANOS PROTEIN"/>
    <property type="match status" value="1"/>
</dbReference>
<evidence type="ECO:0000313" key="11">
    <source>
        <dbReference type="EMBL" id="ARQ20695.1"/>
    </source>
</evidence>
<dbReference type="InterPro" id="IPR024161">
    <property type="entry name" value="Znf_nanos-typ"/>
</dbReference>
<keyword evidence="4 8" id="KW-0863">Zinc-finger</keyword>
<feature type="compositionally biased region" description="Low complexity" evidence="9">
    <location>
        <begin position="148"/>
        <end position="162"/>
    </location>
</feature>
<keyword evidence="5" id="KW-0862">Zinc</keyword>
<dbReference type="Pfam" id="PF05741">
    <property type="entry name" value="zf-nanos"/>
    <property type="match status" value="1"/>
</dbReference>
<dbReference type="InterPro" id="IPR008705">
    <property type="entry name" value="Nanos/Xcar2"/>
</dbReference>
<dbReference type="Gene3D" id="4.10.60.30">
    <property type="entry name" value="Nanos, RNA-binding domain"/>
    <property type="match status" value="1"/>
</dbReference>
<dbReference type="InterPro" id="IPR038129">
    <property type="entry name" value="Nanos_sf"/>
</dbReference>
<feature type="region of interest" description="Disordered" evidence="9">
    <location>
        <begin position="77"/>
        <end position="162"/>
    </location>
</feature>